<dbReference type="GO" id="GO:0016887">
    <property type="term" value="F:ATP hydrolysis activity"/>
    <property type="evidence" value="ECO:0007669"/>
    <property type="project" value="InterPro"/>
</dbReference>
<evidence type="ECO:0000259" key="5">
    <source>
        <dbReference type="PROSITE" id="PS51786"/>
    </source>
</evidence>
<proteinExistence type="inferred from homology"/>
<dbReference type="InterPro" id="IPR003959">
    <property type="entry name" value="ATPase_AAA_core"/>
</dbReference>
<name>A0A915LGJ8_MELJA</name>
<dbReference type="GO" id="GO:0004176">
    <property type="term" value="F:ATP-dependent peptidase activity"/>
    <property type="evidence" value="ECO:0007669"/>
    <property type="project" value="UniProtKB-UniRule"/>
</dbReference>
<evidence type="ECO:0000256" key="4">
    <source>
        <dbReference type="PROSITE-ProRule" id="PRU01122"/>
    </source>
</evidence>
<dbReference type="PRINTS" id="PR00830">
    <property type="entry name" value="ENDOLAPTASE"/>
</dbReference>
<dbReference type="Gene3D" id="3.30.230.10">
    <property type="match status" value="1"/>
</dbReference>
<organism evidence="6 7">
    <name type="scientific">Meloidogyne javanica</name>
    <name type="common">Root-knot nematode worm</name>
    <dbReference type="NCBI Taxonomy" id="6303"/>
    <lineage>
        <taxon>Eukaryota</taxon>
        <taxon>Metazoa</taxon>
        <taxon>Ecdysozoa</taxon>
        <taxon>Nematoda</taxon>
        <taxon>Chromadorea</taxon>
        <taxon>Rhabditida</taxon>
        <taxon>Tylenchina</taxon>
        <taxon>Tylenchomorpha</taxon>
        <taxon>Tylenchoidea</taxon>
        <taxon>Meloidogynidae</taxon>
        <taxon>Meloidogyninae</taxon>
        <taxon>Meloidogyne</taxon>
        <taxon>Meloidogyne incognita group</taxon>
    </lineage>
</organism>
<dbReference type="InterPro" id="IPR003593">
    <property type="entry name" value="AAA+_ATPase"/>
</dbReference>
<dbReference type="SUPFAM" id="SSF52540">
    <property type="entry name" value="P-loop containing nucleoside triphosphate hydrolases"/>
    <property type="match status" value="1"/>
</dbReference>
<evidence type="ECO:0000256" key="3">
    <source>
        <dbReference type="ARBA" id="ARBA00022825"/>
    </source>
</evidence>
<dbReference type="GO" id="GO:0006515">
    <property type="term" value="P:protein quality control for misfolded or incompletely synthesized proteins"/>
    <property type="evidence" value="ECO:0007669"/>
    <property type="project" value="TreeGrafter"/>
</dbReference>
<dbReference type="Proteomes" id="UP000887561">
    <property type="component" value="Unplaced"/>
</dbReference>
<evidence type="ECO:0000256" key="2">
    <source>
        <dbReference type="ARBA" id="ARBA00022801"/>
    </source>
</evidence>
<dbReference type="PROSITE" id="PS01046">
    <property type="entry name" value="LON_SER"/>
    <property type="match status" value="1"/>
</dbReference>
<feature type="domain" description="Lon proteolytic" evidence="5">
    <location>
        <begin position="218"/>
        <end position="393"/>
    </location>
</feature>
<dbReference type="GO" id="GO:0005524">
    <property type="term" value="F:ATP binding"/>
    <property type="evidence" value="ECO:0007669"/>
    <property type="project" value="InterPro"/>
</dbReference>
<feature type="active site" evidence="4">
    <location>
        <position position="306"/>
    </location>
</feature>
<dbReference type="GO" id="GO:0004252">
    <property type="term" value="F:serine-type endopeptidase activity"/>
    <property type="evidence" value="ECO:0007669"/>
    <property type="project" value="UniProtKB-UniRule"/>
</dbReference>
<comment type="similarity">
    <text evidence="4">Belongs to the peptidase S16 family.</text>
</comment>
<accession>A0A915LGJ8</accession>
<reference evidence="7" key="1">
    <citation type="submission" date="2022-11" db="UniProtKB">
        <authorList>
            <consortium name="WormBaseParasite"/>
        </authorList>
    </citation>
    <scope>IDENTIFICATION</scope>
</reference>
<evidence type="ECO:0000313" key="6">
    <source>
        <dbReference type="Proteomes" id="UP000887561"/>
    </source>
</evidence>
<dbReference type="Gene3D" id="1.10.8.60">
    <property type="match status" value="1"/>
</dbReference>
<dbReference type="SMART" id="SM00382">
    <property type="entry name" value="AAA"/>
    <property type="match status" value="1"/>
</dbReference>
<dbReference type="InterPro" id="IPR014721">
    <property type="entry name" value="Ribsml_uS5_D2-typ_fold_subgr"/>
</dbReference>
<keyword evidence="6" id="KW-1185">Reference proteome</keyword>
<feature type="active site" evidence="4">
    <location>
        <position position="349"/>
    </location>
</feature>
<dbReference type="AlphaFoldDB" id="A0A915LGJ8"/>
<dbReference type="InterPro" id="IPR020568">
    <property type="entry name" value="Ribosomal_Su5_D2-typ_SF"/>
</dbReference>
<keyword evidence="1 4" id="KW-0645">Protease</keyword>
<dbReference type="SUPFAM" id="SSF54211">
    <property type="entry name" value="Ribosomal protein S5 domain 2-like"/>
    <property type="match status" value="1"/>
</dbReference>
<dbReference type="Gene3D" id="3.40.50.300">
    <property type="entry name" value="P-loop containing nucleotide triphosphate hydrolases"/>
    <property type="match status" value="1"/>
</dbReference>
<sequence>MLEVKEKILMFLAAQQKAESSLGNVVCLIGPPGVGKTSLARSIAQATGRKFACISLGGTSDEADIRGHRSTYVGAYPGKIAKALSIAQTKNPLILFDEIDKMAHSDFRGDPSYALLEALEPSTNNEFVDNYLSEDAPLDLSKIFFVCTANSSYNIPLVLYDRLEIINIRAYTVEEKIQIAKRYLISQFKKKYKLKNEIEFEEEAIRETIDYYTREAGCSRPGLFNALAYTEFGGDVLQIESSFFARKEKDSEFTGNLGEVMKESCRVSLAYIRSNIEKFGIDSDFFANNCIHIHVTEGGIPKDGPSAGVALTTSILSAITKQSIPQSFGATGEISLHGWVGPIGGLKEKAIAAYRNKLKIIFIPKENEKDIDEIPKEVVEKLKIIPVYNYDEI</sequence>
<protein>
    <submittedName>
        <fullName evidence="7">Lon proteolytic domain-containing protein</fullName>
    </submittedName>
</protein>
<dbReference type="WBParaSite" id="scaffold11832_cov147.g15916">
    <property type="protein sequence ID" value="scaffold11832_cov147.g15916"/>
    <property type="gene ID" value="scaffold11832_cov147.g15916"/>
</dbReference>
<evidence type="ECO:0000313" key="7">
    <source>
        <dbReference type="WBParaSite" id="scaffold11832_cov147.g15916"/>
    </source>
</evidence>
<dbReference type="Pfam" id="PF05362">
    <property type="entry name" value="Lon_C"/>
    <property type="match status" value="1"/>
</dbReference>
<keyword evidence="3 4" id="KW-0720">Serine protease</keyword>
<dbReference type="PANTHER" id="PTHR43718:SF2">
    <property type="entry name" value="LON PROTEASE HOMOLOG, MITOCHONDRIAL"/>
    <property type="match status" value="1"/>
</dbReference>
<dbReference type="InterPro" id="IPR008268">
    <property type="entry name" value="Peptidase_S16_AS"/>
</dbReference>
<dbReference type="InterPro" id="IPR027065">
    <property type="entry name" value="Lon_Prtase"/>
</dbReference>
<dbReference type="Pfam" id="PF00004">
    <property type="entry name" value="AAA"/>
    <property type="match status" value="1"/>
</dbReference>
<dbReference type="PANTHER" id="PTHR43718">
    <property type="entry name" value="LON PROTEASE"/>
    <property type="match status" value="1"/>
</dbReference>
<dbReference type="PROSITE" id="PS51786">
    <property type="entry name" value="LON_PROTEOLYTIC"/>
    <property type="match status" value="1"/>
</dbReference>
<evidence type="ECO:0000256" key="1">
    <source>
        <dbReference type="ARBA" id="ARBA00022670"/>
    </source>
</evidence>
<dbReference type="InterPro" id="IPR027417">
    <property type="entry name" value="P-loop_NTPase"/>
</dbReference>
<dbReference type="InterPro" id="IPR008269">
    <property type="entry name" value="Lon_proteolytic"/>
</dbReference>
<keyword evidence="2 4" id="KW-0378">Hydrolase</keyword>